<dbReference type="PROSITE" id="PS50893">
    <property type="entry name" value="ABC_TRANSPORTER_2"/>
    <property type="match status" value="1"/>
</dbReference>
<evidence type="ECO:0000256" key="3">
    <source>
        <dbReference type="ARBA" id="ARBA00022741"/>
    </source>
</evidence>
<dbReference type="PANTHER" id="PTHR42788:SF13">
    <property type="entry name" value="ALIPHATIC SULFONATES IMPORT ATP-BINDING PROTEIN SSUB"/>
    <property type="match status" value="1"/>
</dbReference>
<keyword evidence="7" id="KW-1185">Reference proteome</keyword>
<dbReference type="EMBL" id="QQTP01000002">
    <property type="protein sequence ID" value="RDJ28332.1"/>
    <property type="molecule type" value="Genomic_DNA"/>
</dbReference>
<dbReference type="Gene3D" id="3.40.50.300">
    <property type="entry name" value="P-loop containing nucleotide triphosphate hydrolases"/>
    <property type="match status" value="1"/>
</dbReference>
<dbReference type="Pfam" id="PF00005">
    <property type="entry name" value="ABC_tran"/>
    <property type="match status" value="1"/>
</dbReference>
<dbReference type="SUPFAM" id="SSF52540">
    <property type="entry name" value="P-loop containing nucleoside triphosphate hydrolases"/>
    <property type="match status" value="1"/>
</dbReference>
<comment type="caution">
    <text evidence="6">The sequence shown here is derived from an EMBL/GenBank/DDBJ whole genome shotgun (WGS) entry which is preliminary data.</text>
</comment>
<dbReference type="PANTHER" id="PTHR42788">
    <property type="entry name" value="TAURINE IMPORT ATP-BINDING PROTEIN-RELATED"/>
    <property type="match status" value="1"/>
</dbReference>
<evidence type="ECO:0000256" key="1">
    <source>
        <dbReference type="ARBA" id="ARBA00005417"/>
    </source>
</evidence>
<name>A0A370LAK8_9HYPH</name>
<dbReference type="InterPro" id="IPR017871">
    <property type="entry name" value="ABC_transporter-like_CS"/>
</dbReference>
<dbReference type="SMART" id="SM00382">
    <property type="entry name" value="AAA"/>
    <property type="match status" value="1"/>
</dbReference>
<proteinExistence type="inferred from homology"/>
<comment type="similarity">
    <text evidence="1">Belongs to the ABC transporter superfamily.</text>
</comment>
<dbReference type="AlphaFoldDB" id="A0A370LAK8"/>
<keyword evidence="3" id="KW-0547">Nucleotide-binding</keyword>
<reference evidence="7" key="1">
    <citation type="submission" date="2018-07" db="EMBL/GenBank/DDBJ databases">
        <authorList>
            <person name="Safronova V.I."/>
            <person name="Chirak E.R."/>
            <person name="Sazanova A.L."/>
        </authorList>
    </citation>
    <scope>NUCLEOTIDE SEQUENCE [LARGE SCALE GENOMIC DNA]</scope>
    <source>
        <strain evidence="7">RCAM04685</strain>
    </source>
</reference>
<dbReference type="CDD" id="cd03293">
    <property type="entry name" value="ABC_NrtD_SsuB_transporters"/>
    <property type="match status" value="1"/>
</dbReference>
<dbReference type="GO" id="GO:0016887">
    <property type="term" value="F:ATP hydrolysis activity"/>
    <property type="evidence" value="ECO:0007669"/>
    <property type="project" value="InterPro"/>
</dbReference>
<dbReference type="InterPro" id="IPR027417">
    <property type="entry name" value="P-loop_NTPase"/>
</dbReference>
<protein>
    <submittedName>
        <fullName evidence="6">ABC transporter ATP-binding protein</fullName>
    </submittedName>
</protein>
<evidence type="ECO:0000256" key="2">
    <source>
        <dbReference type="ARBA" id="ARBA00022448"/>
    </source>
</evidence>
<dbReference type="PROSITE" id="PS00211">
    <property type="entry name" value="ABC_TRANSPORTER_1"/>
    <property type="match status" value="1"/>
</dbReference>
<feature type="domain" description="ABC transporter" evidence="5">
    <location>
        <begin position="2"/>
        <end position="233"/>
    </location>
</feature>
<sequence>MLKHVSKTFEVNGKSMPALESVDLEVAAGTFTALVGPSGCGKSTVLNMVAGLFAPSSGEVLYDGHVVTRLNHQVGYMTQKDTLLPWRTVRDNIALPLEMKRRDINQKDRGERVADMIELVGLKGFGEHFPAQLSGGMRKRVQLARMLVYRPETLLMDEPFAALDAQMRTVMHGELMRLTELQRATVIFVTHDLAEAITLADKVAVFTGRPGRIKLQRDIPIARPRDPFKVRFDDAVAGIQEELWDQLREELQ</sequence>
<keyword evidence="2" id="KW-0813">Transport</keyword>
<gene>
    <name evidence="6" type="ORF">DWE98_05490</name>
</gene>
<evidence type="ECO:0000313" key="7">
    <source>
        <dbReference type="Proteomes" id="UP000255207"/>
    </source>
</evidence>
<evidence type="ECO:0000259" key="5">
    <source>
        <dbReference type="PROSITE" id="PS50893"/>
    </source>
</evidence>
<dbReference type="OrthoDB" id="9807242at2"/>
<keyword evidence="4 6" id="KW-0067">ATP-binding</keyword>
<dbReference type="InterPro" id="IPR003593">
    <property type="entry name" value="AAA+_ATPase"/>
</dbReference>
<dbReference type="InterPro" id="IPR050166">
    <property type="entry name" value="ABC_transporter_ATP-bind"/>
</dbReference>
<dbReference type="Proteomes" id="UP000255207">
    <property type="component" value="Unassembled WGS sequence"/>
</dbReference>
<evidence type="ECO:0000256" key="4">
    <source>
        <dbReference type="ARBA" id="ARBA00022840"/>
    </source>
</evidence>
<dbReference type="GO" id="GO:0005524">
    <property type="term" value="F:ATP binding"/>
    <property type="evidence" value="ECO:0007669"/>
    <property type="project" value="UniProtKB-KW"/>
</dbReference>
<dbReference type="InterPro" id="IPR003439">
    <property type="entry name" value="ABC_transporter-like_ATP-bd"/>
</dbReference>
<organism evidence="6 7">
    <name type="scientific">Bosea caraganae</name>
    <dbReference type="NCBI Taxonomy" id="2763117"/>
    <lineage>
        <taxon>Bacteria</taxon>
        <taxon>Pseudomonadati</taxon>
        <taxon>Pseudomonadota</taxon>
        <taxon>Alphaproteobacteria</taxon>
        <taxon>Hyphomicrobiales</taxon>
        <taxon>Boseaceae</taxon>
        <taxon>Bosea</taxon>
    </lineage>
</organism>
<accession>A0A370LAK8</accession>
<evidence type="ECO:0000313" key="6">
    <source>
        <dbReference type="EMBL" id="RDJ28332.1"/>
    </source>
</evidence>